<reference evidence="2 3" key="1">
    <citation type="submission" date="2023-09" db="EMBL/GenBank/DDBJ databases">
        <title>Novel taxa isolated from Blanes Bay.</title>
        <authorList>
            <person name="Rey-Velasco X."/>
            <person name="Lucena T."/>
        </authorList>
    </citation>
    <scope>NUCLEOTIDE SEQUENCE [LARGE SCALE GENOMIC DNA]</scope>
    <source>
        <strain evidence="2 3">S334</strain>
    </source>
</reference>
<gene>
    <name evidence="2" type="ORF">RQM65_09530</name>
</gene>
<dbReference type="Proteomes" id="UP001250656">
    <property type="component" value="Unassembled WGS sequence"/>
</dbReference>
<keyword evidence="1" id="KW-0472">Membrane</keyword>
<sequence>MAFDELKENFSEAEANARSYIETSSQFYKLRGFKVLSKSFIGLVKFLSVGIALIFAMLFLSIGAGFWAGNELGDTYLGFLAVGGVYVIIGLLLYLTRNLYRKSMLKKLSKFYFDEI</sequence>
<comment type="caution">
    <text evidence="2">The sequence shown here is derived from an EMBL/GenBank/DDBJ whole genome shotgun (WGS) entry which is preliminary data.</text>
</comment>
<name>A0ABU3L5I3_9FLAO</name>
<keyword evidence="1" id="KW-0812">Transmembrane</keyword>
<feature type="transmembrane region" description="Helical" evidence="1">
    <location>
        <begin position="46"/>
        <end position="69"/>
    </location>
</feature>
<evidence type="ECO:0000313" key="2">
    <source>
        <dbReference type="EMBL" id="MDT7828900.1"/>
    </source>
</evidence>
<dbReference type="RefSeq" id="WP_314014494.1">
    <property type="nucleotide sequence ID" value="NZ_JAVTTP010000001.1"/>
</dbReference>
<evidence type="ECO:0000256" key="1">
    <source>
        <dbReference type="SAM" id="Phobius"/>
    </source>
</evidence>
<organism evidence="2 3">
    <name type="scientific">Pricia mediterranea</name>
    <dbReference type="NCBI Taxonomy" id="3076079"/>
    <lineage>
        <taxon>Bacteria</taxon>
        <taxon>Pseudomonadati</taxon>
        <taxon>Bacteroidota</taxon>
        <taxon>Flavobacteriia</taxon>
        <taxon>Flavobacteriales</taxon>
        <taxon>Flavobacteriaceae</taxon>
        <taxon>Pricia</taxon>
    </lineage>
</organism>
<dbReference type="EMBL" id="JAVTTP010000001">
    <property type="protein sequence ID" value="MDT7828900.1"/>
    <property type="molecule type" value="Genomic_DNA"/>
</dbReference>
<keyword evidence="1" id="KW-1133">Transmembrane helix</keyword>
<evidence type="ECO:0000313" key="3">
    <source>
        <dbReference type="Proteomes" id="UP001250656"/>
    </source>
</evidence>
<protein>
    <submittedName>
        <fullName evidence="2">Phage holin family protein</fullName>
    </submittedName>
</protein>
<keyword evidence="3" id="KW-1185">Reference proteome</keyword>
<proteinExistence type="predicted"/>
<accession>A0ABU3L5I3</accession>
<feature type="transmembrane region" description="Helical" evidence="1">
    <location>
        <begin position="75"/>
        <end position="96"/>
    </location>
</feature>